<dbReference type="CDD" id="cd21117">
    <property type="entry name" value="Twitch_MoaA"/>
    <property type="match status" value="1"/>
</dbReference>
<keyword evidence="2 12" id="KW-0004">4Fe-4S</keyword>
<evidence type="ECO:0000259" key="13">
    <source>
        <dbReference type="PROSITE" id="PS51918"/>
    </source>
</evidence>
<comment type="cofactor">
    <cofactor evidence="12">
        <name>[4Fe-4S] cluster</name>
        <dbReference type="ChEBI" id="CHEBI:49883"/>
    </cofactor>
    <text evidence="12">Binds 2 [4Fe-4S] clusters. Binds 1 [4Fe-4S] cluster coordinated with 3 cysteines and an exchangeable S-adenosyl-L-methionine and 1 [4Fe-4S] cluster coordinated with 3 cysteines and the GTP-derived substrate.</text>
</comment>
<dbReference type="PROSITE" id="PS01305">
    <property type="entry name" value="MOAA_NIFB_PQQE"/>
    <property type="match status" value="1"/>
</dbReference>
<feature type="binding site" evidence="12">
    <location>
        <position position="201"/>
    </location>
    <ligand>
        <name>S-adenosyl-L-methionine</name>
        <dbReference type="ChEBI" id="CHEBI:59789"/>
    </ligand>
</feature>
<dbReference type="InterPro" id="IPR007197">
    <property type="entry name" value="rSAM"/>
</dbReference>
<evidence type="ECO:0000256" key="5">
    <source>
        <dbReference type="ARBA" id="ARBA00022741"/>
    </source>
</evidence>
<comment type="similarity">
    <text evidence="12">Belongs to the radical SAM superfamily. MoaA family.</text>
</comment>
<evidence type="ECO:0000313" key="15">
    <source>
        <dbReference type="Proteomes" id="UP001500782"/>
    </source>
</evidence>
<feature type="binding site" evidence="12">
    <location>
        <position position="265"/>
    </location>
    <ligand>
        <name>[4Fe-4S] cluster</name>
        <dbReference type="ChEBI" id="CHEBI:49883"/>
        <label>2</label>
        <note>4Fe-4S-substrate</note>
    </ligand>
</feature>
<dbReference type="EMBL" id="BAAADJ010000014">
    <property type="protein sequence ID" value="GAA0324667.1"/>
    <property type="molecule type" value="Genomic_DNA"/>
</dbReference>
<dbReference type="Gene3D" id="3.20.20.70">
    <property type="entry name" value="Aldolase class I"/>
    <property type="match status" value="1"/>
</dbReference>
<accession>A0ABN0W472</accession>
<keyword evidence="8 12" id="KW-0342">GTP-binding</keyword>
<evidence type="ECO:0000313" key="14">
    <source>
        <dbReference type="EMBL" id="GAA0324667.1"/>
    </source>
</evidence>
<feature type="binding site" evidence="12">
    <location>
        <position position="167"/>
    </location>
    <ligand>
        <name>GTP</name>
        <dbReference type="ChEBI" id="CHEBI:37565"/>
    </ligand>
</feature>
<dbReference type="SUPFAM" id="SSF102114">
    <property type="entry name" value="Radical SAM enzymes"/>
    <property type="match status" value="1"/>
</dbReference>
<dbReference type="SFLD" id="SFLDG01383">
    <property type="entry name" value="cyclic_pyranopterin_phosphate"/>
    <property type="match status" value="1"/>
</dbReference>
<dbReference type="SFLD" id="SFLDG01067">
    <property type="entry name" value="SPASM/twitch_domain_containing"/>
    <property type="match status" value="1"/>
</dbReference>
<feature type="domain" description="Radical SAM core" evidence="13">
    <location>
        <begin position="12"/>
        <end position="231"/>
    </location>
</feature>
<feature type="binding site" evidence="12">
    <location>
        <position position="79"/>
    </location>
    <ligand>
        <name>S-adenosyl-L-methionine</name>
        <dbReference type="ChEBI" id="CHEBI:59789"/>
    </ligand>
</feature>
<dbReference type="Proteomes" id="UP001500782">
    <property type="component" value="Unassembled WGS sequence"/>
</dbReference>
<dbReference type="CDD" id="cd01335">
    <property type="entry name" value="Radical_SAM"/>
    <property type="match status" value="1"/>
</dbReference>
<dbReference type="PANTHER" id="PTHR22960">
    <property type="entry name" value="MOLYBDOPTERIN COFACTOR SYNTHESIS PROTEIN A"/>
    <property type="match status" value="1"/>
</dbReference>
<feature type="binding site" evidence="12">
    <location>
        <position position="34"/>
    </location>
    <ligand>
        <name>S-adenosyl-L-methionine</name>
        <dbReference type="ChEBI" id="CHEBI:59789"/>
    </ligand>
</feature>
<reference evidence="14 15" key="1">
    <citation type="journal article" date="2019" name="Int. J. Syst. Evol. Microbiol.">
        <title>The Global Catalogue of Microorganisms (GCM) 10K type strain sequencing project: providing services to taxonomists for standard genome sequencing and annotation.</title>
        <authorList>
            <consortium name="The Broad Institute Genomics Platform"/>
            <consortium name="The Broad Institute Genome Sequencing Center for Infectious Disease"/>
            <person name="Wu L."/>
            <person name="Ma J."/>
        </authorList>
    </citation>
    <scope>NUCLEOTIDE SEQUENCE [LARGE SCALE GENOMIC DNA]</scope>
    <source>
        <strain evidence="14 15">JCM 9731</strain>
    </source>
</reference>
<keyword evidence="4 12" id="KW-0479">Metal-binding</keyword>
<dbReference type="InterPro" id="IPR006638">
    <property type="entry name" value="Elp3/MiaA/NifB-like_rSAM"/>
</dbReference>
<feature type="binding site" evidence="12">
    <location>
        <position position="106"/>
    </location>
    <ligand>
        <name>GTP</name>
        <dbReference type="ChEBI" id="CHEBI:37565"/>
    </ligand>
</feature>
<proteinExistence type="inferred from homology"/>
<feature type="binding site" evidence="12">
    <location>
        <position position="32"/>
    </location>
    <ligand>
        <name>[4Fe-4S] cluster</name>
        <dbReference type="ChEBI" id="CHEBI:49883"/>
        <label>1</label>
        <note>4Fe-4S-S-AdoMet</note>
    </ligand>
</feature>
<dbReference type="InterPro" id="IPR058240">
    <property type="entry name" value="rSAM_sf"/>
</dbReference>
<dbReference type="SFLD" id="SFLDG01386">
    <property type="entry name" value="main_SPASM_domain-containing"/>
    <property type="match status" value="1"/>
</dbReference>
<gene>
    <name evidence="12 14" type="primary">moaA</name>
    <name evidence="14" type="ORF">GCM10008967_14050</name>
</gene>
<dbReference type="InterPro" id="IPR013483">
    <property type="entry name" value="MoaA"/>
</dbReference>
<organism evidence="14 15">
    <name type="scientific">Bacillus carboniphilus</name>
    <dbReference type="NCBI Taxonomy" id="86663"/>
    <lineage>
        <taxon>Bacteria</taxon>
        <taxon>Bacillati</taxon>
        <taxon>Bacillota</taxon>
        <taxon>Bacilli</taxon>
        <taxon>Bacillales</taxon>
        <taxon>Bacillaceae</taxon>
        <taxon>Bacillus</taxon>
    </lineage>
</organism>
<dbReference type="RefSeq" id="WP_343797637.1">
    <property type="nucleotide sequence ID" value="NZ_BAAADJ010000014.1"/>
</dbReference>
<feature type="binding site" evidence="12">
    <location>
        <position position="35"/>
    </location>
    <ligand>
        <name>[4Fe-4S] cluster</name>
        <dbReference type="ChEBI" id="CHEBI:49883"/>
        <label>1</label>
        <note>4Fe-4S-S-AdoMet</note>
    </ligand>
</feature>
<name>A0ABN0W472_9BACI</name>
<dbReference type="Pfam" id="PF04055">
    <property type="entry name" value="Radical_SAM"/>
    <property type="match status" value="1"/>
</dbReference>
<comment type="function">
    <text evidence="12">Catalyzes the cyclization of GTP to (8S)-3',8-cyclo-7,8-dihydroguanosine 5'-triphosphate.</text>
</comment>
<keyword evidence="9 12" id="KW-0501">Molybdenum cofactor biosynthesis</keyword>
<evidence type="ECO:0000256" key="4">
    <source>
        <dbReference type="ARBA" id="ARBA00022723"/>
    </source>
</evidence>
<feature type="binding site" evidence="12">
    <location>
        <position position="268"/>
    </location>
    <ligand>
        <name>[4Fe-4S] cluster</name>
        <dbReference type="ChEBI" id="CHEBI:49883"/>
        <label>2</label>
        <note>4Fe-4S-substrate</note>
    </ligand>
</feature>
<comment type="subunit">
    <text evidence="12">Monomer and homodimer.</text>
</comment>
<evidence type="ECO:0000256" key="7">
    <source>
        <dbReference type="ARBA" id="ARBA00023014"/>
    </source>
</evidence>
<dbReference type="EC" id="4.1.99.22" evidence="1 12"/>
<evidence type="ECO:0000256" key="6">
    <source>
        <dbReference type="ARBA" id="ARBA00023004"/>
    </source>
</evidence>
<keyword evidence="6 12" id="KW-0408">Iron</keyword>
<protein>
    <recommendedName>
        <fullName evidence="1 12">GTP 3',8-cyclase</fullName>
        <ecNumber evidence="1 12">4.1.99.22</ecNumber>
    </recommendedName>
    <alternativeName>
        <fullName evidence="12">Molybdenum cofactor biosynthesis protein A</fullName>
    </alternativeName>
</protein>
<evidence type="ECO:0000256" key="8">
    <source>
        <dbReference type="ARBA" id="ARBA00023134"/>
    </source>
</evidence>
<dbReference type="InterPro" id="IPR040064">
    <property type="entry name" value="MoaA-like"/>
</dbReference>
<feature type="binding site" evidence="12">
    <location>
        <position position="282"/>
    </location>
    <ligand>
        <name>[4Fe-4S] cluster</name>
        <dbReference type="ChEBI" id="CHEBI:49883"/>
        <label>2</label>
        <note>4Fe-4S-substrate</note>
    </ligand>
</feature>
<feature type="binding site" evidence="12">
    <location>
        <position position="130"/>
    </location>
    <ligand>
        <name>S-adenosyl-L-methionine</name>
        <dbReference type="ChEBI" id="CHEBI:59789"/>
    </ligand>
</feature>
<sequence>MQGENHKAVVDQLKRPLQDLRISVTDRCNFRCVYCMPSEIFGPDYPFLKEKMLLNNQEIVQVAKSFSQLGVNKIRITGGEPLMRKDLTQLVGALSKIEGITDIAMTTNGSLLRSKAKELKMSGLNRVTVSLDSLNDETFGQINGRGFKVQTVLKGIEAAKEAGLEVKVNMLVKRGVNEDEVIPMARYFQGSGHVLRFIEFMDVGNTNGWKMDDVVTRKQILNLLQQEFSLKPIDANYFGEVATRYVNEDTGDEIGIISSISGPFCSSCTRARLSADGKIYTCLFATKGTDLRGPMRNGATEADILKIIEQTWENRVDQYSALRTKETVAARSKEKIEMSYIGG</sequence>
<dbReference type="SFLD" id="SFLDS00029">
    <property type="entry name" value="Radical_SAM"/>
    <property type="match status" value="1"/>
</dbReference>
<dbReference type="InterPro" id="IPR013785">
    <property type="entry name" value="Aldolase_TIM"/>
</dbReference>
<dbReference type="InterPro" id="IPR010505">
    <property type="entry name" value="MoaA_twitch"/>
</dbReference>
<evidence type="ECO:0000256" key="10">
    <source>
        <dbReference type="ARBA" id="ARBA00023239"/>
    </source>
</evidence>
<comment type="caution">
    <text evidence="14">The sequence shown here is derived from an EMBL/GenBank/DDBJ whole genome shotgun (WGS) entry which is preliminary data.</text>
</comment>
<keyword evidence="5 12" id="KW-0547">Nucleotide-binding</keyword>
<dbReference type="Pfam" id="PF06463">
    <property type="entry name" value="Mob_synth_C"/>
    <property type="match status" value="1"/>
</dbReference>
<keyword evidence="15" id="KW-1185">Reference proteome</keyword>
<dbReference type="HAMAP" id="MF_01225_B">
    <property type="entry name" value="MoaA_B"/>
    <property type="match status" value="1"/>
</dbReference>
<evidence type="ECO:0000256" key="11">
    <source>
        <dbReference type="ARBA" id="ARBA00048697"/>
    </source>
</evidence>
<evidence type="ECO:0000256" key="12">
    <source>
        <dbReference type="HAMAP-Rule" id="MF_01225"/>
    </source>
</evidence>
<evidence type="ECO:0000256" key="1">
    <source>
        <dbReference type="ARBA" id="ARBA00012167"/>
    </source>
</evidence>
<dbReference type="InterPro" id="IPR000385">
    <property type="entry name" value="MoaA_NifB_PqqE_Fe-S-bd_CS"/>
</dbReference>
<keyword evidence="3 12" id="KW-0949">S-adenosyl-L-methionine</keyword>
<dbReference type="PROSITE" id="PS51918">
    <property type="entry name" value="RADICAL_SAM"/>
    <property type="match status" value="1"/>
</dbReference>
<dbReference type="SMART" id="SM00729">
    <property type="entry name" value="Elp3"/>
    <property type="match status" value="1"/>
</dbReference>
<evidence type="ECO:0000256" key="2">
    <source>
        <dbReference type="ARBA" id="ARBA00022485"/>
    </source>
</evidence>
<dbReference type="InterPro" id="IPR050105">
    <property type="entry name" value="MoCo_biosynth_MoaA/MoaC"/>
</dbReference>
<feature type="binding site" evidence="12">
    <location>
        <position position="28"/>
    </location>
    <ligand>
        <name>[4Fe-4S] cluster</name>
        <dbReference type="ChEBI" id="CHEBI:49883"/>
        <label>1</label>
        <note>4Fe-4S-S-AdoMet</note>
    </ligand>
</feature>
<feature type="binding site" evidence="12">
    <location>
        <position position="75"/>
    </location>
    <ligand>
        <name>GTP</name>
        <dbReference type="ChEBI" id="CHEBI:37565"/>
    </ligand>
</feature>
<keyword evidence="10 12" id="KW-0456">Lyase</keyword>
<dbReference type="PANTHER" id="PTHR22960:SF0">
    <property type="entry name" value="MOLYBDENUM COFACTOR BIOSYNTHESIS PROTEIN 1"/>
    <property type="match status" value="1"/>
</dbReference>
<feature type="binding site" evidence="12">
    <location>
        <position position="21"/>
    </location>
    <ligand>
        <name>GTP</name>
        <dbReference type="ChEBI" id="CHEBI:37565"/>
    </ligand>
</feature>
<comment type="pathway">
    <text evidence="12">Cofactor biosynthesis; molybdopterin biosynthesis.</text>
</comment>
<feature type="binding site" evidence="12">
    <location>
        <begin position="270"/>
        <end position="272"/>
    </location>
    <ligand>
        <name>GTP</name>
        <dbReference type="ChEBI" id="CHEBI:37565"/>
    </ligand>
</feature>
<keyword evidence="7 12" id="KW-0411">Iron-sulfur</keyword>
<evidence type="ECO:0000256" key="3">
    <source>
        <dbReference type="ARBA" id="ARBA00022691"/>
    </source>
</evidence>
<evidence type="ECO:0000256" key="9">
    <source>
        <dbReference type="ARBA" id="ARBA00023150"/>
    </source>
</evidence>
<dbReference type="NCBIfam" id="TIGR02666">
    <property type="entry name" value="moaA"/>
    <property type="match status" value="1"/>
</dbReference>
<comment type="catalytic activity">
    <reaction evidence="11 12">
        <text>GTP + AH2 + S-adenosyl-L-methionine = (8S)-3',8-cyclo-7,8-dihydroguanosine 5'-triphosphate + 5'-deoxyadenosine + L-methionine + A + H(+)</text>
        <dbReference type="Rhea" id="RHEA:49576"/>
        <dbReference type="ChEBI" id="CHEBI:13193"/>
        <dbReference type="ChEBI" id="CHEBI:15378"/>
        <dbReference type="ChEBI" id="CHEBI:17319"/>
        <dbReference type="ChEBI" id="CHEBI:17499"/>
        <dbReference type="ChEBI" id="CHEBI:37565"/>
        <dbReference type="ChEBI" id="CHEBI:57844"/>
        <dbReference type="ChEBI" id="CHEBI:59789"/>
        <dbReference type="ChEBI" id="CHEBI:131766"/>
        <dbReference type="EC" id="4.1.99.22"/>
    </reaction>
</comment>